<sequence>MFSGRVRFPKSVPCFTLGARGAPCQQMLAITC</sequence>
<evidence type="ECO:0000313" key="1">
    <source>
        <dbReference type="EMBL" id="PWK38270.1"/>
    </source>
</evidence>
<proteinExistence type="predicted"/>
<accession>A0A316FKV4</accession>
<name>A0A316FKV4_9BURK</name>
<dbReference type="AlphaFoldDB" id="A0A316FKV4"/>
<dbReference type="EMBL" id="QGGT01000001">
    <property type="protein sequence ID" value="PWK38270.1"/>
    <property type="molecule type" value="Genomic_DNA"/>
</dbReference>
<evidence type="ECO:0000313" key="2">
    <source>
        <dbReference type="Proteomes" id="UP000245754"/>
    </source>
</evidence>
<gene>
    <name evidence="1" type="ORF">C7419_1012164</name>
</gene>
<comment type="caution">
    <text evidence="1">The sequence shown here is derived from an EMBL/GenBank/DDBJ whole genome shotgun (WGS) entry which is preliminary data.</text>
</comment>
<organism evidence="1 2">
    <name type="scientific">Cupriavidus plantarum</name>
    <dbReference type="NCBI Taxonomy" id="942865"/>
    <lineage>
        <taxon>Bacteria</taxon>
        <taxon>Pseudomonadati</taxon>
        <taxon>Pseudomonadota</taxon>
        <taxon>Betaproteobacteria</taxon>
        <taxon>Burkholderiales</taxon>
        <taxon>Burkholderiaceae</taxon>
        <taxon>Cupriavidus</taxon>
    </lineage>
</organism>
<keyword evidence="2" id="KW-1185">Reference proteome</keyword>
<dbReference type="Proteomes" id="UP000245754">
    <property type="component" value="Unassembled WGS sequence"/>
</dbReference>
<protein>
    <submittedName>
        <fullName evidence="1">Uncharacterized protein</fullName>
    </submittedName>
</protein>
<reference evidence="1 2" key="1">
    <citation type="submission" date="2018-05" db="EMBL/GenBank/DDBJ databases">
        <title>Genomic Encyclopedia of Type Strains, Phase IV (KMG-V): Genome sequencing to study the core and pangenomes of soil and plant-associated prokaryotes.</title>
        <authorList>
            <person name="Whitman W."/>
        </authorList>
    </citation>
    <scope>NUCLEOTIDE SEQUENCE [LARGE SCALE GENOMIC DNA]</scope>
    <source>
        <strain evidence="1 2">SLV-132</strain>
    </source>
</reference>